<accession>A0A2T5TZC8</accession>
<feature type="chain" id="PRO_5015705394" description="Spore coat protein U-like protein" evidence="1">
    <location>
        <begin position="23"/>
        <end position="354"/>
    </location>
</feature>
<sequence>MIRRLAGVVALCLGLVATPALAACAVTPTPPAGSPPVPPVDLGTFSPAALFSTDKLPSAMPYVAMTGSFGCNSTPLLALMSSDSLVVTVKSGTVYTLKSPAGATATYLLAADSGGQNQLAAGTPRTIINGTTSLLTNTRAAVPLYLKARSTTRLAPGVYTGNFEVKWDWSFCTLLGVKVLGLDVCVLSDTGSASGIVNMKMTVAEKGAIVSISQRTTWEASASTNNPKAIPGSKLRMIVKIENPDIVPLDLDTLTVTLPTPTGLRVALDGDGAGSGPVVQAGDTTGTTGLKFKYLSPSDTSDDVDFASGSDVWGYKPIAGDSATQGLVTAVQFNPKGVMAAGTAYTISIPYSVK</sequence>
<name>A0A2T5TZC8_9SPHN</name>
<organism evidence="2 3">
    <name type="scientific">Sphingomonas faeni</name>
    <dbReference type="NCBI Taxonomy" id="185950"/>
    <lineage>
        <taxon>Bacteria</taxon>
        <taxon>Pseudomonadati</taxon>
        <taxon>Pseudomonadota</taxon>
        <taxon>Alphaproteobacteria</taxon>
        <taxon>Sphingomonadales</taxon>
        <taxon>Sphingomonadaceae</taxon>
        <taxon>Sphingomonas</taxon>
    </lineage>
</organism>
<gene>
    <name evidence="2" type="ORF">C8J25_10943</name>
</gene>
<dbReference type="EMBL" id="QAYE01000009">
    <property type="protein sequence ID" value="PTW44615.1"/>
    <property type="molecule type" value="Genomic_DNA"/>
</dbReference>
<evidence type="ECO:0000313" key="2">
    <source>
        <dbReference type="EMBL" id="PTW44615.1"/>
    </source>
</evidence>
<keyword evidence="1" id="KW-0732">Signal</keyword>
<comment type="caution">
    <text evidence="2">The sequence shown here is derived from an EMBL/GenBank/DDBJ whole genome shotgun (WGS) entry which is preliminary data.</text>
</comment>
<evidence type="ECO:0000313" key="3">
    <source>
        <dbReference type="Proteomes" id="UP000244013"/>
    </source>
</evidence>
<dbReference type="PROSITE" id="PS51257">
    <property type="entry name" value="PROKAR_LIPOPROTEIN"/>
    <property type="match status" value="1"/>
</dbReference>
<dbReference type="AlphaFoldDB" id="A0A2T5TZC8"/>
<dbReference type="Proteomes" id="UP000244013">
    <property type="component" value="Unassembled WGS sequence"/>
</dbReference>
<proteinExistence type="predicted"/>
<evidence type="ECO:0000256" key="1">
    <source>
        <dbReference type="SAM" id="SignalP"/>
    </source>
</evidence>
<evidence type="ECO:0008006" key="4">
    <source>
        <dbReference type="Google" id="ProtNLM"/>
    </source>
</evidence>
<reference evidence="2 3" key="1">
    <citation type="submission" date="2018-04" db="EMBL/GenBank/DDBJ databases">
        <title>Genomic Encyclopedia of Type Strains, Phase III (KMG-III): the genomes of soil and plant-associated and newly described type strains.</title>
        <authorList>
            <person name="Whitman W."/>
        </authorList>
    </citation>
    <scope>NUCLEOTIDE SEQUENCE [LARGE SCALE GENOMIC DNA]</scope>
    <source>
        <strain evidence="2 3">MA-olki</strain>
    </source>
</reference>
<feature type="signal peptide" evidence="1">
    <location>
        <begin position="1"/>
        <end position="22"/>
    </location>
</feature>
<protein>
    <recommendedName>
        <fullName evidence="4">Spore coat protein U-like protein</fullName>
    </recommendedName>
</protein>